<dbReference type="Proteomes" id="UP000005801">
    <property type="component" value="Unassembled WGS sequence"/>
</dbReference>
<dbReference type="SUPFAM" id="SSF53756">
    <property type="entry name" value="UDP-Glycosyltransferase/glycogen phosphorylase"/>
    <property type="match status" value="1"/>
</dbReference>
<evidence type="ECO:0000313" key="1">
    <source>
        <dbReference type="EMBL" id="EDM81885.1"/>
    </source>
</evidence>
<accession>A6FX61</accession>
<dbReference type="AlphaFoldDB" id="A6FX61"/>
<evidence type="ECO:0000313" key="2">
    <source>
        <dbReference type="Proteomes" id="UP000005801"/>
    </source>
</evidence>
<dbReference type="GO" id="GO:0016740">
    <property type="term" value="F:transferase activity"/>
    <property type="evidence" value="ECO:0007669"/>
    <property type="project" value="UniProtKB-KW"/>
</dbReference>
<keyword evidence="2" id="KW-1185">Reference proteome</keyword>
<reference evidence="1 2" key="1">
    <citation type="submission" date="2007-06" db="EMBL/GenBank/DDBJ databases">
        <authorList>
            <person name="Shimkets L."/>
            <person name="Ferriera S."/>
            <person name="Johnson J."/>
            <person name="Kravitz S."/>
            <person name="Beeson K."/>
            <person name="Sutton G."/>
            <person name="Rogers Y.-H."/>
            <person name="Friedman R."/>
            <person name="Frazier M."/>
            <person name="Venter J.C."/>
        </authorList>
    </citation>
    <scope>NUCLEOTIDE SEQUENCE [LARGE SCALE GENOMIC DNA]</scope>
    <source>
        <strain evidence="1 2">SIR-1</strain>
    </source>
</reference>
<dbReference type="RefSeq" id="WP_006969060.1">
    <property type="nucleotide sequence ID" value="NZ_ABCS01000001.1"/>
</dbReference>
<gene>
    <name evidence="1" type="ORF">PPSIR1_05443</name>
</gene>
<dbReference type="PANTHER" id="PTHR12526">
    <property type="entry name" value="GLYCOSYLTRANSFERASE"/>
    <property type="match status" value="1"/>
</dbReference>
<comment type="caution">
    <text evidence="1">The sequence shown here is derived from an EMBL/GenBank/DDBJ whole genome shotgun (WGS) entry which is preliminary data.</text>
</comment>
<dbReference type="STRING" id="391625.PPSIR1_05443"/>
<keyword evidence="1" id="KW-0808">Transferase</keyword>
<dbReference type="Gene3D" id="3.40.50.2000">
    <property type="entry name" value="Glycogen Phosphorylase B"/>
    <property type="match status" value="2"/>
</dbReference>
<dbReference type="OrthoDB" id="433681at2"/>
<organism evidence="1 2">
    <name type="scientific">Plesiocystis pacifica SIR-1</name>
    <dbReference type="NCBI Taxonomy" id="391625"/>
    <lineage>
        <taxon>Bacteria</taxon>
        <taxon>Pseudomonadati</taxon>
        <taxon>Myxococcota</taxon>
        <taxon>Polyangia</taxon>
        <taxon>Nannocystales</taxon>
        <taxon>Nannocystaceae</taxon>
        <taxon>Plesiocystis</taxon>
    </lineage>
</organism>
<sequence length="362" mass="38990">MTAERPWVLLCKPVRAPFRDGTSVLVRNLVQALPAEHRRIYFGDPSAPLRPDDRVLSAAAMAYQPTLTDKARMFAALLGPRLAGLPVHSFFAANRSSAAALVVARRVPLRRVVLQTLPASTGAETIAGALRRVDHVVVPSDWGRERLIEAGLPAARVSRIYPGVPAPTDLPEQPQRESVLFAGDLDEAVAGHLVRVARALERTPWRLDIATRPKGEGHQKALAWLEAELASALAAGRVRLLGEVSSMAELFDAAAIQLYLADHARRKVDLPFALLEGMARGVPAAILDAPPVSELLACAAQEGLEVGVPLDPQSDPGEALRAVVDDPARLEAMGVAARELIRRRFSAEIMAAAYLERYAALS</sequence>
<dbReference type="EMBL" id="ABCS01000001">
    <property type="protein sequence ID" value="EDM81885.1"/>
    <property type="molecule type" value="Genomic_DNA"/>
</dbReference>
<proteinExistence type="predicted"/>
<name>A6FX61_9BACT</name>
<protein>
    <submittedName>
        <fullName evidence="1">Glycosyl transferase, group 1</fullName>
    </submittedName>
</protein>